<dbReference type="InterPro" id="IPR016886">
    <property type="entry name" value="UCP028458_glyceroPtfrase"/>
</dbReference>
<dbReference type="SUPFAM" id="SSF53756">
    <property type="entry name" value="UDP-Glycosyltransferase/glycogen phosphorylase"/>
    <property type="match status" value="1"/>
</dbReference>
<reference evidence="1 2" key="1">
    <citation type="submission" date="2023-09" db="EMBL/GenBank/DDBJ databases">
        <authorList>
            <person name="Rey-Velasco X."/>
        </authorList>
    </citation>
    <scope>NUCLEOTIDE SEQUENCE [LARGE SCALE GENOMIC DNA]</scope>
    <source>
        <strain evidence="1 2">W431</strain>
    </source>
</reference>
<dbReference type="InterPro" id="IPR007554">
    <property type="entry name" value="Glycerophosphate_synth"/>
</dbReference>
<comment type="caution">
    <text evidence="1">The sequence shown here is derived from an EMBL/GenBank/DDBJ whole genome shotgun (WGS) entry which is preliminary data.</text>
</comment>
<dbReference type="InterPro" id="IPR043148">
    <property type="entry name" value="TagF_C"/>
</dbReference>
<keyword evidence="2" id="KW-1185">Reference proteome</keyword>
<dbReference type="RefSeq" id="WP_311580050.1">
    <property type="nucleotide sequence ID" value="NZ_JAVRIF010000003.1"/>
</dbReference>
<sequence>MTVRKYLLNISQNYSFAILRPVQSAILKRNAEVAWFIQGSNVNQAYFHSDEKVLHSVEEVMAYSPDAVLYPANIAPTFFPGINVAVFHGFDAGKLDKRGNNDHYKVRNCFDLYCTQGPESTVQFSKLAESHQTFSVKETGWCALDPLFQAKPFVTENNIPTILMCSTFSKHLTCAPHLFETVKRLSKTGKWRWLIQFHPKMNKTIVEQYKAIQNDYLTFVETDDVIPLLQQADVMVCDTSSVLIMFLLQHKPVVTFNNIAPKDYMLDIGDPNLLEATITQALSRPKELMDNIQRFINDTHPYQDGKSSQRVLDAVDEMLAGKNIPARKKPLNLLRQFKMRKQLNYWKFW</sequence>
<dbReference type="Proteomes" id="UP001266357">
    <property type="component" value="Unassembled WGS sequence"/>
</dbReference>
<protein>
    <submittedName>
        <fullName evidence="1">CDP-glycerol glycerophosphotransferase family protein</fullName>
    </submittedName>
</protein>
<organism evidence="1 2">
    <name type="scientific">Thalassotalea castellviae</name>
    <dbReference type="NCBI Taxonomy" id="3075612"/>
    <lineage>
        <taxon>Bacteria</taxon>
        <taxon>Pseudomonadati</taxon>
        <taxon>Pseudomonadota</taxon>
        <taxon>Gammaproteobacteria</taxon>
        <taxon>Alteromonadales</taxon>
        <taxon>Colwelliaceae</taxon>
        <taxon>Thalassotalea</taxon>
    </lineage>
</organism>
<dbReference type="PIRSF" id="PIRSF028458">
    <property type="entry name" value="UCP028458_glyceroPtfrase"/>
    <property type="match status" value="1"/>
</dbReference>
<gene>
    <name evidence="1" type="ORF">RM573_08335</name>
</gene>
<proteinExistence type="predicted"/>
<dbReference type="Pfam" id="PF04464">
    <property type="entry name" value="Glyphos_transf"/>
    <property type="match status" value="1"/>
</dbReference>
<evidence type="ECO:0000313" key="2">
    <source>
        <dbReference type="Proteomes" id="UP001266357"/>
    </source>
</evidence>
<accession>A0ABU3A3N8</accession>
<name>A0ABU3A3N8_9GAMM</name>
<dbReference type="EMBL" id="JAVRIF010000003">
    <property type="protein sequence ID" value="MDT0603601.1"/>
    <property type="molecule type" value="Genomic_DNA"/>
</dbReference>
<evidence type="ECO:0000313" key="1">
    <source>
        <dbReference type="EMBL" id="MDT0603601.1"/>
    </source>
</evidence>
<dbReference type="Gene3D" id="3.40.50.12580">
    <property type="match status" value="1"/>
</dbReference>